<name>A0A081N131_9GAMM</name>
<evidence type="ECO:0000313" key="2">
    <source>
        <dbReference type="Proteomes" id="UP000028073"/>
    </source>
</evidence>
<sequence length="92" mass="9822">MSKSIEKAILTMTESTQGEYVIRVTQGGTVLFGDVILRLPAGLGQSLKSDLASVLANAVLRHISKADKEAIREVEGLFAQWGCLDAADDSCI</sequence>
<dbReference type="AlphaFoldDB" id="A0A081N131"/>
<accession>A0A081N131</accession>
<keyword evidence="2" id="KW-1185">Reference proteome</keyword>
<evidence type="ECO:0000313" key="1">
    <source>
        <dbReference type="EMBL" id="KEQ12154.1"/>
    </source>
</evidence>
<reference evidence="1 2" key="1">
    <citation type="submission" date="2014-06" db="EMBL/GenBank/DDBJ databases">
        <title>Whole Genome Sequences of Three Symbiotic Endozoicomonas Bacteria.</title>
        <authorList>
            <person name="Neave M.J."/>
            <person name="Apprill A."/>
            <person name="Voolstra C.R."/>
        </authorList>
    </citation>
    <scope>NUCLEOTIDE SEQUENCE [LARGE SCALE GENOMIC DNA]</scope>
    <source>
        <strain evidence="1 2">DSM 25634</strain>
    </source>
</reference>
<gene>
    <name evidence="1" type="ORF">GZ78_27265</name>
</gene>
<dbReference type="RefSeq" id="WP_034842606.1">
    <property type="nucleotide sequence ID" value="NZ_JOKH01000010.1"/>
</dbReference>
<dbReference type="Proteomes" id="UP000028073">
    <property type="component" value="Unassembled WGS sequence"/>
</dbReference>
<comment type="caution">
    <text evidence="1">The sequence shown here is derived from an EMBL/GenBank/DDBJ whole genome shotgun (WGS) entry which is preliminary data.</text>
</comment>
<dbReference type="EMBL" id="JOKH01000010">
    <property type="protein sequence ID" value="KEQ12154.1"/>
    <property type="molecule type" value="Genomic_DNA"/>
</dbReference>
<organism evidence="1 2">
    <name type="scientific">Endozoicomonas numazuensis</name>
    <dbReference type="NCBI Taxonomy" id="1137799"/>
    <lineage>
        <taxon>Bacteria</taxon>
        <taxon>Pseudomonadati</taxon>
        <taxon>Pseudomonadota</taxon>
        <taxon>Gammaproteobacteria</taxon>
        <taxon>Oceanospirillales</taxon>
        <taxon>Endozoicomonadaceae</taxon>
        <taxon>Endozoicomonas</taxon>
    </lineage>
</organism>
<dbReference type="OrthoDB" id="6196855at2"/>
<protein>
    <submittedName>
        <fullName evidence="1">Uncharacterized protein</fullName>
    </submittedName>
</protein>
<proteinExistence type="predicted"/>